<evidence type="ECO:0000313" key="3">
    <source>
        <dbReference type="EMBL" id="CAK9082241.1"/>
    </source>
</evidence>
<feature type="compositionally biased region" description="Basic and acidic residues" evidence="2">
    <location>
        <begin position="175"/>
        <end position="188"/>
    </location>
</feature>
<keyword evidence="1" id="KW-0175">Coiled coil</keyword>
<feature type="region of interest" description="Disordered" evidence="2">
    <location>
        <begin position="1"/>
        <end position="24"/>
    </location>
</feature>
<reference evidence="3 4" key="1">
    <citation type="submission" date="2024-02" db="EMBL/GenBank/DDBJ databases">
        <authorList>
            <person name="Chen Y."/>
            <person name="Shah S."/>
            <person name="Dougan E. K."/>
            <person name="Thang M."/>
            <person name="Chan C."/>
        </authorList>
    </citation>
    <scope>NUCLEOTIDE SEQUENCE [LARGE SCALE GENOMIC DNA]</scope>
</reference>
<evidence type="ECO:0000256" key="2">
    <source>
        <dbReference type="SAM" id="MobiDB-lite"/>
    </source>
</evidence>
<feature type="coiled-coil region" evidence="1">
    <location>
        <begin position="97"/>
        <end position="131"/>
    </location>
</feature>
<dbReference type="Proteomes" id="UP001642484">
    <property type="component" value="Unassembled WGS sequence"/>
</dbReference>
<gene>
    <name evidence="3" type="ORF">CCMP2556_LOCUS40183</name>
</gene>
<protein>
    <submittedName>
        <fullName evidence="3">Uncharacterized protein</fullName>
    </submittedName>
</protein>
<name>A0ABP0Q1V7_9DINO</name>
<proteinExistence type="predicted"/>
<feature type="compositionally biased region" description="Polar residues" evidence="2">
    <location>
        <begin position="190"/>
        <end position="204"/>
    </location>
</feature>
<sequence>MAQKSSHAYSFAKHELPSGPSRESCSLRDGFEFRGQEKPMLCGAAETISAWRVEIEERAEALGSFAADCLLARTGFELGPIKSETLHSERALTARRADGLRMRREELLAQLHAVEEELQEVESRDAELNRRESHLKNSMARVSTELAEQRETCQENGLVAACRQRLLLSTVETSKTVEEPWQKQKEATSDGLQPSISLPNCIGS</sequence>
<comment type="caution">
    <text evidence="3">The sequence shown here is derived from an EMBL/GenBank/DDBJ whole genome shotgun (WGS) entry which is preliminary data.</text>
</comment>
<organism evidence="3 4">
    <name type="scientific">Durusdinium trenchii</name>
    <dbReference type="NCBI Taxonomy" id="1381693"/>
    <lineage>
        <taxon>Eukaryota</taxon>
        <taxon>Sar</taxon>
        <taxon>Alveolata</taxon>
        <taxon>Dinophyceae</taxon>
        <taxon>Suessiales</taxon>
        <taxon>Symbiodiniaceae</taxon>
        <taxon>Durusdinium</taxon>
    </lineage>
</organism>
<evidence type="ECO:0000313" key="4">
    <source>
        <dbReference type="Proteomes" id="UP001642484"/>
    </source>
</evidence>
<accession>A0ABP0Q1V7</accession>
<feature type="region of interest" description="Disordered" evidence="2">
    <location>
        <begin position="175"/>
        <end position="204"/>
    </location>
</feature>
<evidence type="ECO:0000256" key="1">
    <source>
        <dbReference type="SAM" id="Coils"/>
    </source>
</evidence>
<dbReference type="EMBL" id="CAXAMN010023918">
    <property type="protein sequence ID" value="CAK9082241.1"/>
    <property type="molecule type" value="Genomic_DNA"/>
</dbReference>
<keyword evidence="4" id="KW-1185">Reference proteome</keyword>